<evidence type="ECO:0000256" key="2">
    <source>
        <dbReference type="ARBA" id="ARBA00004305"/>
    </source>
</evidence>
<dbReference type="PANTHER" id="PTHR21771:SF0">
    <property type="entry name" value="MITOCHONDRIA-EATING PROTEIN"/>
    <property type="match status" value="1"/>
</dbReference>
<evidence type="ECO:0000256" key="12">
    <source>
        <dbReference type="ARBA" id="ARBA00032687"/>
    </source>
</evidence>
<keyword evidence="6" id="KW-0963">Cytoplasm</keyword>
<dbReference type="Ensembl" id="ENSECRT00000023567.1">
    <property type="protein sequence ID" value="ENSECRP00000023070.1"/>
    <property type="gene ID" value="ENSECRG00000015599.1"/>
</dbReference>
<dbReference type="AlphaFoldDB" id="A0A8C4XDK8"/>
<evidence type="ECO:0000256" key="10">
    <source>
        <dbReference type="ARBA" id="ARBA00023128"/>
    </source>
</evidence>
<keyword evidence="9" id="KW-0446">Lipid-binding</keyword>
<keyword evidence="7" id="KW-1000">Mitochondrion outer membrane</keyword>
<reference evidence="16" key="2">
    <citation type="submission" date="2025-08" db="UniProtKB">
        <authorList>
            <consortium name="Ensembl"/>
        </authorList>
    </citation>
    <scope>IDENTIFICATION</scope>
</reference>
<accession>A0A8C4XDK8</accession>
<feature type="region of interest" description="Disordered" evidence="14">
    <location>
        <begin position="216"/>
        <end position="249"/>
    </location>
</feature>
<name>A0A8C4XDK8_ERPCA</name>
<comment type="subcellular location">
    <subcellularLocation>
        <location evidence="3">Cytoplasm</location>
    </subcellularLocation>
    <subcellularLocation>
        <location evidence="2">Mitochondrion matrix</location>
    </subcellularLocation>
    <subcellularLocation>
        <location evidence="1">Mitochondrion outer membrane</location>
    </subcellularLocation>
</comment>
<reference evidence="16" key="1">
    <citation type="submission" date="2021-06" db="EMBL/GenBank/DDBJ databases">
        <authorList>
            <consortium name="Wellcome Sanger Institute Data Sharing"/>
        </authorList>
    </citation>
    <scope>NUCLEOTIDE SEQUENCE [LARGE SCALE GENOMIC DNA]</scope>
</reference>
<feature type="domain" description="Mitochondria-eating protein C-terminal" evidence="15">
    <location>
        <begin position="256"/>
        <end position="446"/>
    </location>
</feature>
<dbReference type="PANTHER" id="PTHR21771">
    <property type="entry name" value="MITOCHONDRIA-EATING PROTEIN-RELATED"/>
    <property type="match status" value="1"/>
</dbReference>
<keyword evidence="8 13" id="KW-0175">Coiled coil</keyword>
<keyword evidence="11" id="KW-0472">Membrane</keyword>
<dbReference type="InterPro" id="IPR031981">
    <property type="entry name" value="MIEAP_C"/>
</dbReference>
<dbReference type="GO" id="GO:0005759">
    <property type="term" value="C:mitochondrial matrix"/>
    <property type="evidence" value="ECO:0007669"/>
    <property type="project" value="UniProtKB-SubCell"/>
</dbReference>
<dbReference type="Pfam" id="PF16026">
    <property type="entry name" value="MIEAP"/>
    <property type="match status" value="1"/>
</dbReference>
<evidence type="ECO:0000256" key="6">
    <source>
        <dbReference type="ARBA" id="ARBA00022490"/>
    </source>
</evidence>
<dbReference type="Proteomes" id="UP000694620">
    <property type="component" value="Chromosome 5"/>
</dbReference>
<dbReference type="GO" id="GO:0005741">
    <property type="term" value="C:mitochondrial outer membrane"/>
    <property type="evidence" value="ECO:0007669"/>
    <property type="project" value="UniProtKB-SubCell"/>
</dbReference>
<dbReference type="GO" id="GO:0035695">
    <property type="term" value="P:mitophagy by internal vacuole formation"/>
    <property type="evidence" value="ECO:0007669"/>
    <property type="project" value="TreeGrafter"/>
</dbReference>
<evidence type="ECO:0000256" key="7">
    <source>
        <dbReference type="ARBA" id="ARBA00022787"/>
    </source>
</evidence>
<evidence type="ECO:0000256" key="13">
    <source>
        <dbReference type="SAM" id="Coils"/>
    </source>
</evidence>
<evidence type="ECO:0000256" key="5">
    <source>
        <dbReference type="ARBA" id="ARBA00019863"/>
    </source>
</evidence>
<feature type="compositionally biased region" description="Polar residues" evidence="14">
    <location>
        <begin position="221"/>
        <end position="235"/>
    </location>
</feature>
<evidence type="ECO:0000256" key="4">
    <source>
        <dbReference type="ARBA" id="ARBA00008233"/>
    </source>
</evidence>
<evidence type="ECO:0000313" key="17">
    <source>
        <dbReference type="Proteomes" id="UP000694620"/>
    </source>
</evidence>
<evidence type="ECO:0000256" key="11">
    <source>
        <dbReference type="ARBA" id="ARBA00023136"/>
    </source>
</evidence>
<dbReference type="GO" id="GO:0035694">
    <property type="term" value="P:mitochondrial protein catabolic process"/>
    <property type="evidence" value="ECO:0007669"/>
    <property type="project" value="InterPro"/>
</dbReference>
<keyword evidence="10" id="KW-0496">Mitochondrion</keyword>
<comment type="similarity">
    <text evidence="4">Belongs to the MIEAP family.</text>
</comment>
<evidence type="ECO:0000256" key="1">
    <source>
        <dbReference type="ARBA" id="ARBA00004294"/>
    </source>
</evidence>
<keyword evidence="17" id="KW-1185">Reference proteome</keyword>
<protein>
    <recommendedName>
        <fullName evidence="5">Mitochondria-eating protein</fullName>
    </recommendedName>
    <alternativeName>
        <fullName evidence="12">Spermatogenesis-associated protein 18</fullName>
    </alternativeName>
</protein>
<evidence type="ECO:0000256" key="14">
    <source>
        <dbReference type="SAM" id="MobiDB-lite"/>
    </source>
</evidence>
<organism evidence="16 17">
    <name type="scientific">Erpetoichthys calabaricus</name>
    <name type="common">Rope fish</name>
    <name type="synonym">Calamoichthys calabaricus</name>
    <dbReference type="NCBI Taxonomy" id="27687"/>
    <lineage>
        <taxon>Eukaryota</taxon>
        <taxon>Metazoa</taxon>
        <taxon>Chordata</taxon>
        <taxon>Craniata</taxon>
        <taxon>Vertebrata</taxon>
        <taxon>Euteleostomi</taxon>
        <taxon>Actinopterygii</taxon>
        <taxon>Polypteriformes</taxon>
        <taxon>Polypteridae</taxon>
        <taxon>Erpetoichthys</taxon>
    </lineage>
</organism>
<dbReference type="GO" id="GO:0008289">
    <property type="term" value="F:lipid binding"/>
    <property type="evidence" value="ECO:0007669"/>
    <property type="project" value="UniProtKB-KW"/>
</dbReference>
<proteinExistence type="inferred from homology"/>
<dbReference type="InterPro" id="IPR026169">
    <property type="entry name" value="MIEAP"/>
</dbReference>
<sequence length="467" mass="53241">MADSLRRLVNTCTYSVLQDKLESWYQDYHLSSCDQNLNRCCEILELTSNVQGQLFGILNLTAKEGGHFAGVDTLKSRFLPWLGSCFTITTSGVTSDTSFSLIQESKEKDIKIRELSISHDKEMKRMETQLNIARSQLETIKQEDAQIDLDETRNKSATALLATEDDIIKLKADLNASQEEAEMYKRKLDILDDYERRVRMLKNEIATLSAEKSYIQERSGRSQSTSPLTCRSRSPSPLPYHRNESPSYKRLSNATRQSWLISRFNVIYESDRLDAQSLLRQYINNVELVQRIVFTATVESFHSAKIAFRKFKLRVRKTLAPSHIGPESLDSAVMDYIIRNIDLYDVQSSVNDIIHAMDVNPKISFPPEVDYNLINNFIREVCLLAFSMQSLDPPLDIAFSTDGELFSEHKYCRSLDSEYTAPLVAYHVWPALMEGDVIIVKGEAVTKRRTVVSYPSRSGHNPGTNTT</sequence>
<evidence type="ECO:0000259" key="15">
    <source>
        <dbReference type="Pfam" id="PF16026"/>
    </source>
</evidence>
<evidence type="ECO:0000256" key="9">
    <source>
        <dbReference type="ARBA" id="ARBA00023121"/>
    </source>
</evidence>
<reference evidence="16" key="3">
    <citation type="submission" date="2025-09" db="UniProtKB">
        <authorList>
            <consortium name="Ensembl"/>
        </authorList>
    </citation>
    <scope>IDENTIFICATION</scope>
</reference>
<gene>
    <name evidence="16" type="primary">LOC114652746</name>
</gene>
<feature type="coiled-coil region" evidence="13">
    <location>
        <begin position="123"/>
        <end position="211"/>
    </location>
</feature>
<evidence type="ECO:0000256" key="3">
    <source>
        <dbReference type="ARBA" id="ARBA00004496"/>
    </source>
</evidence>
<evidence type="ECO:0000256" key="8">
    <source>
        <dbReference type="ARBA" id="ARBA00023054"/>
    </source>
</evidence>
<dbReference type="GeneTree" id="ENSGT00390000013532"/>
<evidence type="ECO:0000313" key="16">
    <source>
        <dbReference type="Ensembl" id="ENSECRP00000023070.1"/>
    </source>
</evidence>